<dbReference type="Proteomes" id="UP000464593">
    <property type="component" value="Chromosome"/>
</dbReference>
<dbReference type="RefSeq" id="WP_159266376.1">
    <property type="nucleotide sequence ID" value="NZ_CP040324.1"/>
</dbReference>
<dbReference type="Gene3D" id="2.130.10.10">
    <property type="entry name" value="YVTN repeat-like/Quinoprotein amine dehydrogenase"/>
    <property type="match status" value="1"/>
</dbReference>
<sequence>MRAIRFSGLAVVVLFILNLSTLALANSTPTVLNEHAQRVDRPEKAYLLSIAKAGNRLVAVGEAGRIILSDDNGTSWRQAEAVPVSVLLTDVAFANERIGWAVGHLGVVLRTEDGGQTWQKQLDGVQVAELMLAQAKSMTGVNDEVQAAAVDQATRLVEDGPDKPFLALHVSSPDQALVIGAYGLALQTNDGGKHWSAATQIADNPEGLHYYAAAQVGDVQLLVGEQGLLLRGTAGGAYERIAQPYPGTLFGCIGQLGQPLLAFGLRGNVVKSLDAGATWKQVDSPLKASIQAATLLSDGTIVLAAENGQVVAWRPEGGFSALAQAGQPVAALIQTQPQTLILVGPHGVESVRFGA</sequence>
<dbReference type="Pfam" id="PF14870">
    <property type="entry name" value="PSII_BNR"/>
    <property type="match status" value="2"/>
</dbReference>
<evidence type="ECO:0000259" key="4">
    <source>
        <dbReference type="Pfam" id="PF14870"/>
    </source>
</evidence>
<feature type="chain" id="PRO_5042169864" evidence="3">
    <location>
        <begin position="26"/>
        <end position="355"/>
    </location>
</feature>
<name>A0AAE6REQ0_9PSED</name>
<evidence type="ECO:0000313" key="5">
    <source>
        <dbReference type="EMBL" id="QHB28755.1"/>
    </source>
</evidence>
<feature type="domain" description="Photosynthesis system II assembly factor Ycf48/Hcf136-like" evidence="4">
    <location>
        <begin position="165"/>
        <end position="305"/>
    </location>
</feature>
<evidence type="ECO:0000256" key="2">
    <source>
        <dbReference type="ARBA" id="ARBA00023276"/>
    </source>
</evidence>
<dbReference type="InterPro" id="IPR015943">
    <property type="entry name" value="WD40/YVTN_repeat-like_dom_sf"/>
</dbReference>
<feature type="signal peptide" evidence="3">
    <location>
        <begin position="1"/>
        <end position="25"/>
    </location>
</feature>
<dbReference type="SUPFAM" id="SSF50939">
    <property type="entry name" value="Sialidases"/>
    <property type="match status" value="1"/>
</dbReference>
<dbReference type="EMBL" id="CP040324">
    <property type="protein sequence ID" value="QHB28755.1"/>
    <property type="molecule type" value="Genomic_DNA"/>
</dbReference>
<dbReference type="CDD" id="cd15482">
    <property type="entry name" value="Sialidase_non-viral"/>
    <property type="match status" value="1"/>
</dbReference>
<accession>A0AAE6REQ0</accession>
<keyword evidence="3" id="KW-0732">Signal</keyword>
<evidence type="ECO:0000256" key="1">
    <source>
        <dbReference type="ARBA" id="ARBA00022531"/>
    </source>
</evidence>
<dbReference type="PANTHER" id="PTHR47199:SF2">
    <property type="entry name" value="PHOTOSYSTEM II STABILITY_ASSEMBLY FACTOR HCF136, CHLOROPLASTIC"/>
    <property type="match status" value="1"/>
</dbReference>
<organism evidence="5 6">
    <name type="scientific">Pseudomonas monteilii</name>
    <dbReference type="NCBI Taxonomy" id="76759"/>
    <lineage>
        <taxon>Bacteria</taxon>
        <taxon>Pseudomonadati</taxon>
        <taxon>Pseudomonadota</taxon>
        <taxon>Gammaproteobacteria</taxon>
        <taxon>Pseudomonadales</taxon>
        <taxon>Pseudomonadaceae</taxon>
        <taxon>Pseudomonas</taxon>
    </lineage>
</organism>
<reference evidence="5 6" key="1">
    <citation type="submission" date="2019-05" db="EMBL/GenBank/DDBJ databases">
        <title>Complete genome sequence of Pseudomonas Pseudomonas resinovorans.</title>
        <authorList>
            <person name="Chen H.-P."/>
        </authorList>
    </citation>
    <scope>NUCLEOTIDE SEQUENCE [LARGE SCALE GENOMIC DNA]</scope>
    <source>
        <strain evidence="5 6">TCU-CK1</strain>
    </source>
</reference>
<dbReference type="PANTHER" id="PTHR47199">
    <property type="entry name" value="PHOTOSYSTEM II STABILITY/ASSEMBLY FACTOR HCF136, CHLOROPLASTIC"/>
    <property type="match status" value="1"/>
</dbReference>
<dbReference type="GO" id="GO:0009523">
    <property type="term" value="C:photosystem II"/>
    <property type="evidence" value="ECO:0007669"/>
    <property type="project" value="UniProtKB-KW"/>
</dbReference>
<dbReference type="GO" id="GO:0016787">
    <property type="term" value="F:hydrolase activity"/>
    <property type="evidence" value="ECO:0007669"/>
    <property type="project" value="UniProtKB-KW"/>
</dbReference>
<gene>
    <name evidence="5" type="ORF">TCK1_3409</name>
</gene>
<dbReference type="AlphaFoldDB" id="A0AAE6REQ0"/>
<dbReference type="InterPro" id="IPR028203">
    <property type="entry name" value="PSII_CF48-like_dom"/>
</dbReference>
<evidence type="ECO:0000313" key="6">
    <source>
        <dbReference type="Proteomes" id="UP000464593"/>
    </source>
</evidence>
<evidence type="ECO:0000256" key="3">
    <source>
        <dbReference type="SAM" id="SignalP"/>
    </source>
</evidence>
<dbReference type="GO" id="GO:0015979">
    <property type="term" value="P:photosynthesis"/>
    <property type="evidence" value="ECO:0007669"/>
    <property type="project" value="UniProtKB-KW"/>
</dbReference>
<dbReference type="InterPro" id="IPR036278">
    <property type="entry name" value="Sialidase_sf"/>
</dbReference>
<feature type="domain" description="Photosynthesis system II assembly factor Ycf48/Hcf136-like" evidence="4">
    <location>
        <begin position="76"/>
        <end position="122"/>
    </location>
</feature>
<protein>
    <submittedName>
        <fullName evidence="5">Glycosyl hydrolase</fullName>
    </submittedName>
</protein>
<keyword evidence="1" id="KW-0602">Photosynthesis</keyword>
<proteinExistence type="predicted"/>
<keyword evidence="2" id="KW-0604">Photosystem II</keyword>
<keyword evidence="5" id="KW-0378">Hydrolase</keyword>